<gene>
    <name evidence="1" type="ORF">NCTC11048_00126</name>
</gene>
<organism evidence="1 2">
    <name type="scientific">Staphylococcus intermedius NCTC 11048</name>
    <dbReference type="NCBI Taxonomy" id="1141106"/>
    <lineage>
        <taxon>Bacteria</taxon>
        <taxon>Bacillati</taxon>
        <taxon>Bacillota</taxon>
        <taxon>Bacilli</taxon>
        <taxon>Bacillales</taxon>
        <taxon>Staphylococcaceae</taxon>
        <taxon>Staphylococcus</taxon>
        <taxon>Staphylococcus intermedius group</taxon>
    </lineage>
</organism>
<keyword evidence="2" id="KW-1185">Reference proteome</keyword>
<evidence type="ECO:0000313" key="2">
    <source>
        <dbReference type="Proteomes" id="UP000255549"/>
    </source>
</evidence>
<proteinExistence type="predicted"/>
<dbReference type="EMBL" id="UHDP01000001">
    <property type="protein sequence ID" value="SUM43758.1"/>
    <property type="molecule type" value="Genomic_DNA"/>
</dbReference>
<dbReference type="Proteomes" id="UP000255549">
    <property type="component" value="Unassembled WGS sequence"/>
</dbReference>
<accession>A0A380G0J7</accession>
<reference evidence="1 2" key="1">
    <citation type="submission" date="2018-06" db="EMBL/GenBank/DDBJ databases">
        <authorList>
            <consortium name="Pathogen Informatics"/>
            <person name="Doyle S."/>
        </authorList>
    </citation>
    <scope>NUCLEOTIDE SEQUENCE [LARGE SCALE GENOMIC DNA]</scope>
    <source>
        <strain evidence="2">NCTC 11048</strain>
    </source>
</reference>
<dbReference type="OrthoDB" id="2737810at2"/>
<evidence type="ECO:0000313" key="1">
    <source>
        <dbReference type="EMBL" id="SUM43758.1"/>
    </source>
</evidence>
<dbReference type="AlphaFoldDB" id="A0A380G0J7"/>
<dbReference type="RefSeq" id="WP_081583071.1">
    <property type="nucleotide sequence ID" value="NZ_CAIB01000051.1"/>
</dbReference>
<sequence length="63" mass="7224">MVNHAGNLSVDYFIGYLKLVMTSKDIYLNEAVAYMKSSFFKDNIEAYGEITAHNFKQAIQELK</sequence>
<name>A0A380G0J7_STAIN</name>
<protein>
    <submittedName>
        <fullName evidence="1">Uncharacterized protein</fullName>
    </submittedName>
</protein>